<dbReference type="AlphaFoldDB" id="A0A317ZRH5"/>
<proteinExistence type="inferred from homology"/>
<feature type="transmembrane region" description="Helical" evidence="2">
    <location>
        <begin position="120"/>
        <end position="142"/>
    </location>
</feature>
<dbReference type="InterPro" id="IPR052756">
    <property type="entry name" value="Alkyne_AA_exporter"/>
</dbReference>
<gene>
    <name evidence="4" type="ORF">CTB96_09275</name>
</gene>
<evidence type="ECO:0000259" key="3">
    <source>
        <dbReference type="Pfam" id="PF00892"/>
    </source>
</evidence>
<feature type="transmembrane region" description="Helical" evidence="2">
    <location>
        <begin position="6"/>
        <end position="26"/>
    </location>
</feature>
<dbReference type="InterPro" id="IPR037185">
    <property type="entry name" value="EmrE-like"/>
</dbReference>
<accession>A0A317ZRH5</accession>
<reference evidence="4 5" key="1">
    <citation type="submission" date="2018-05" db="EMBL/GenBank/DDBJ databases">
        <title>Genetic diversity of glacier-inhabiting Cryobacterium bacteria in China and description of Cryobacterium mengkeensis sp. nov. and Arthrobacter glacialis sp. nov.</title>
        <authorList>
            <person name="Liu Q."/>
            <person name="Xin Y.-H."/>
        </authorList>
    </citation>
    <scope>NUCLEOTIDE SEQUENCE [LARGE SCALE GENOMIC DNA]</scope>
    <source>
        <strain evidence="4 5">SK-1</strain>
    </source>
</reference>
<keyword evidence="2" id="KW-0812">Transmembrane</keyword>
<evidence type="ECO:0000256" key="2">
    <source>
        <dbReference type="SAM" id="Phobius"/>
    </source>
</evidence>
<dbReference type="EMBL" id="QHLY01000010">
    <property type="protein sequence ID" value="PXA69768.1"/>
    <property type="molecule type" value="Genomic_DNA"/>
</dbReference>
<dbReference type="Pfam" id="PF00892">
    <property type="entry name" value="EamA"/>
    <property type="match status" value="1"/>
</dbReference>
<keyword evidence="2" id="KW-1133">Transmembrane helix</keyword>
<feature type="transmembrane region" description="Helical" evidence="2">
    <location>
        <begin position="61"/>
        <end position="78"/>
    </location>
</feature>
<evidence type="ECO:0000313" key="5">
    <source>
        <dbReference type="Proteomes" id="UP000246722"/>
    </source>
</evidence>
<feature type="transmembrane region" description="Helical" evidence="2">
    <location>
        <begin position="154"/>
        <end position="170"/>
    </location>
</feature>
<feature type="domain" description="EamA" evidence="3">
    <location>
        <begin position="61"/>
        <end position="193"/>
    </location>
</feature>
<dbReference type="InterPro" id="IPR000620">
    <property type="entry name" value="EamA_dom"/>
</dbReference>
<keyword evidence="2" id="KW-0472">Membrane</keyword>
<name>A0A317ZRH5_9MICO</name>
<dbReference type="GO" id="GO:0016020">
    <property type="term" value="C:membrane"/>
    <property type="evidence" value="ECO:0007669"/>
    <property type="project" value="InterPro"/>
</dbReference>
<sequence length="215" mass="22479">MTPAGTASIIVAAAPLVSVRIAVVAFGERLSVLAMVGSAVAIAGLALVCLARAGLSLSSSVWIVVAAMVVQGIYHPLTRPLLRRYSGLEVATYGMVFGTVMTLPAVPFGWDRMLDAPASAWLAGVYLGLLPSALGFVLWGYAVARLPVATPTSLLYFVPPVAVFIAWVWLGELPIAAELLGGVIVIAGVVVISQGDRLRQALRRSSLMPARSGER</sequence>
<comment type="caution">
    <text evidence="4">The sequence shown here is derived from an EMBL/GenBank/DDBJ whole genome shotgun (WGS) entry which is preliminary data.</text>
</comment>
<dbReference type="OrthoDB" id="3744378at2"/>
<feature type="transmembrane region" description="Helical" evidence="2">
    <location>
        <begin position="33"/>
        <end position="55"/>
    </location>
</feature>
<dbReference type="Proteomes" id="UP000246722">
    <property type="component" value="Unassembled WGS sequence"/>
</dbReference>
<feature type="transmembrane region" description="Helical" evidence="2">
    <location>
        <begin position="90"/>
        <end position="108"/>
    </location>
</feature>
<dbReference type="PANTHER" id="PTHR12715">
    <property type="entry name" value="TRANSPORTER, DRUG/METABOLITE EXPORTER FAMILY"/>
    <property type="match status" value="1"/>
</dbReference>
<keyword evidence="5" id="KW-1185">Reference proteome</keyword>
<dbReference type="PANTHER" id="PTHR12715:SF4">
    <property type="entry name" value="EAMA DOMAIN-CONTAINING PROTEIN"/>
    <property type="match status" value="1"/>
</dbReference>
<dbReference type="SUPFAM" id="SSF103481">
    <property type="entry name" value="Multidrug resistance efflux transporter EmrE"/>
    <property type="match status" value="2"/>
</dbReference>
<feature type="transmembrane region" description="Helical" evidence="2">
    <location>
        <begin position="176"/>
        <end position="195"/>
    </location>
</feature>
<evidence type="ECO:0000313" key="4">
    <source>
        <dbReference type="EMBL" id="PXA69768.1"/>
    </source>
</evidence>
<protein>
    <recommendedName>
        <fullName evidence="3">EamA domain-containing protein</fullName>
    </recommendedName>
</protein>
<comment type="similarity">
    <text evidence="1">Belongs to the EamA transporter family.</text>
</comment>
<evidence type="ECO:0000256" key="1">
    <source>
        <dbReference type="ARBA" id="ARBA00007362"/>
    </source>
</evidence>
<organism evidence="4 5">
    <name type="scientific">Cryobacterium arcticum</name>
    <dbReference type="NCBI Taxonomy" id="670052"/>
    <lineage>
        <taxon>Bacteria</taxon>
        <taxon>Bacillati</taxon>
        <taxon>Actinomycetota</taxon>
        <taxon>Actinomycetes</taxon>
        <taxon>Micrococcales</taxon>
        <taxon>Microbacteriaceae</taxon>
        <taxon>Cryobacterium</taxon>
    </lineage>
</organism>